<dbReference type="InterPro" id="IPR020846">
    <property type="entry name" value="MFS_dom"/>
</dbReference>
<dbReference type="GO" id="GO:0005886">
    <property type="term" value="C:plasma membrane"/>
    <property type="evidence" value="ECO:0007669"/>
    <property type="project" value="UniProtKB-SubCell"/>
</dbReference>
<reference evidence="9 10" key="1">
    <citation type="submission" date="2021-01" db="EMBL/GenBank/DDBJ databases">
        <title>Whole genome shotgun sequence of Catellatospora chokoriensis NBRC 107358.</title>
        <authorList>
            <person name="Komaki H."/>
            <person name="Tamura T."/>
        </authorList>
    </citation>
    <scope>NUCLEOTIDE SEQUENCE [LARGE SCALE GENOMIC DNA]</scope>
    <source>
        <strain evidence="9 10">NBRC 107358</strain>
    </source>
</reference>
<comment type="subcellular location">
    <subcellularLocation>
        <location evidence="1">Cell membrane</location>
        <topology evidence="1">Multi-pass membrane protein</topology>
    </subcellularLocation>
</comment>
<dbReference type="AlphaFoldDB" id="A0A8J3JWK9"/>
<evidence type="ECO:0000259" key="8">
    <source>
        <dbReference type="PROSITE" id="PS50850"/>
    </source>
</evidence>
<feature type="transmembrane region" description="Helical" evidence="7">
    <location>
        <begin position="215"/>
        <end position="233"/>
    </location>
</feature>
<dbReference type="NCBIfam" id="TIGR00711">
    <property type="entry name" value="efflux_EmrB"/>
    <property type="match status" value="1"/>
</dbReference>
<evidence type="ECO:0000256" key="2">
    <source>
        <dbReference type="ARBA" id="ARBA00022448"/>
    </source>
</evidence>
<dbReference type="PANTHER" id="PTHR42718">
    <property type="entry name" value="MAJOR FACILITATOR SUPERFAMILY MULTIDRUG TRANSPORTER MFSC"/>
    <property type="match status" value="1"/>
</dbReference>
<evidence type="ECO:0000256" key="4">
    <source>
        <dbReference type="ARBA" id="ARBA00022692"/>
    </source>
</evidence>
<feature type="transmembrane region" description="Helical" evidence="7">
    <location>
        <begin position="321"/>
        <end position="344"/>
    </location>
</feature>
<dbReference type="Gene3D" id="1.20.1250.20">
    <property type="entry name" value="MFS general substrate transporter like domains"/>
    <property type="match status" value="1"/>
</dbReference>
<dbReference type="InterPro" id="IPR004638">
    <property type="entry name" value="EmrB-like"/>
</dbReference>
<dbReference type="Proteomes" id="UP000619293">
    <property type="component" value="Unassembled WGS sequence"/>
</dbReference>
<evidence type="ECO:0000313" key="9">
    <source>
        <dbReference type="EMBL" id="GIF88223.1"/>
    </source>
</evidence>
<feature type="transmembrane region" description="Helical" evidence="7">
    <location>
        <begin position="115"/>
        <end position="136"/>
    </location>
</feature>
<keyword evidence="5 7" id="KW-1133">Transmembrane helix</keyword>
<feature type="transmembrane region" description="Helical" evidence="7">
    <location>
        <begin position="239"/>
        <end position="258"/>
    </location>
</feature>
<keyword evidence="6 7" id="KW-0472">Membrane</keyword>
<evidence type="ECO:0000256" key="6">
    <source>
        <dbReference type="ARBA" id="ARBA00023136"/>
    </source>
</evidence>
<dbReference type="PANTHER" id="PTHR42718:SF39">
    <property type="entry name" value="ACTINORHODIN TRANSPORTER-RELATED"/>
    <property type="match status" value="1"/>
</dbReference>
<dbReference type="RefSeq" id="WP_239120391.1">
    <property type="nucleotide sequence ID" value="NZ_BAAALB010000020.1"/>
</dbReference>
<dbReference type="Gene3D" id="1.20.1720.10">
    <property type="entry name" value="Multidrug resistance protein D"/>
    <property type="match status" value="1"/>
</dbReference>
<keyword evidence="10" id="KW-1185">Reference proteome</keyword>
<comment type="caution">
    <text evidence="9">The sequence shown here is derived from an EMBL/GenBank/DDBJ whole genome shotgun (WGS) entry which is preliminary data.</text>
</comment>
<evidence type="ECO:0000256" key="7">
    <source>
        <dbReference type="SAM" id="Phobius"/>
    </source>
</evidence>
<feature type="transmembrane region" description="Helical" evidence="7">
    <location>
        <begin position="182"/>
        <end position="203"/>
    </location>
</feature>
<feature type="transmembrane region" description="Helical" evidence="7">
    <location>
        <begin position="382"/>
        <end position="408"/>
    </location>
</feature>
<name>A0A8J3JWK9_9ACTN</name>
<dbReference type="InterPro" id="IPR011701">
    <property type="entry name" value="MFS"/>
</dbReference>
<feature type="transmembrane region" description="Helical" evidence="7">
    <location>
        <begin position="22"/>
        <end position="47"/>
    </location>
</feature>
<feature type="transmembrane region" description="Helical" evidence="7">
    <location>
        <begin position="59"/>
        <end position="78"/>
    </location>
</feature>
<accession>A0A8J3JWK9</accession>
<dbReference type="EMBL" id="BONG01000007">
    <property type="protein sequence ID" value="GIF88223.1"/>
    <property type="molecule type" value="Genomic_DNA"/>
</dbReference>
<dbReference type="Pfam" id="PF07690">
    <property type="entry name" value="MFS_1"/>
    <property type="match status" value="1"/>
</dbReference>
<dbReference type="CDD" id="cd17321">
    <property type="entry name" value="MFS_MMR_MDR_like"/>
    <property type="match status" value="1"/>
</dbReference>
<dbReference type="PROSITE" id="PS50850">
    <property type="entry name" value="MFS"/>
    <property type="match status" value="1"/>
</dbReference>
<dbReference type="InterPro" id="IPR036259">
    <property type="entry name" value="MFS_trans_sf"/>
</dbReference>
<feature type="transmembrane region" description="Helical" evidence="7">
    <location>
        <begin position="90"/>
        <end position="109"/>
    </location>
</feature>
<sequence>MTTVLPDTAPPDTQPAAYRWRWAALFVILAAEVMDLLDALVTTIAGPSIQAELGGSESLIQWLGAGYTLAMAVGLITGGRLGDLYGRKRMFMIGAAGFVAASALCAAATTPELLIGARVLQGLLGAVLLPQGLGMIKEMFPPKEAGAAFGAFGPVMGLSAVGGPILAGWLVDADLLGTGWRMIFLINLPLGLLALLGAAKFLPESRSEHASRLDLGGVALVSAGALLLLYPLVQGRELGWPAWTFVMMAASLPVFFLFGRQQAARRRSGGDPLVEPSLFRRRAFTGGLVAGLAFFAGMIGFGLAFSLYVQLGLGYSPLKAGLASVPQSLGIVVGFGIAGGAGLTRKLGRRLLHLGLAVMAAATIGFVITLDQAGIGVTPWQLAPALGVFGIGMGLVMAPFFDIILAGVQPHETGSASGSLTAVQQLGGAVGIALLGTLFFNTLSFGPLGPDPASFGDAMRLVLWVEVALLAVTFLAAFLLPRQAREEEPAH</sequence>
<protein>
    <recommendedName>
        <fullName evidence="8">Major facilitator superfamily (MFS) profile domain-containing protein</fullName>
    </recommendedName>
</protein>
<evidence type="ECO:0000256" key="3">
    <source>
        <dbReference type="ARBA" id="ARBA00022475"/>
    </source>
</evidence>
<feature type="transmembrane region" description="Helical" evidence="7">
    <location>
        <begin position="288"/>
        <end position="309"/>
    </location>
</feature>
<organism evidence="9 10">
    <name type="scientific">Catellatospora chokoriensis</name>
    <dbReference type="NCBI Taxonomy" id="310353"/>
    <lineage>
        <taxon>Bacteria</taxon>
        <taxon>Bacillati</taxon>
        <taxon>Actinomycetota</taxon>
        <taxon>Actinomycetes</taxon>
        <taxon>Micromonosporales</taxon>
        <taxon>Micromonosporaceae</taxon>
        <taxon>Catellatospora</taxon>
    </lineage>
</organism>
<dbReference type="GO" id="GO:0022857">
    <property type="term" value="F:transmembrane transporter activity"/>
    <property type="evidence" value="ECO:0007669"/>
    <property type="project" value="InterPro"/>
</dbReference>
<gene>
    <name evidence="9" type="ORF">Cch02nite_16670</name>
</gene>
<keyword evidence="4 7" id="KW-0812">Transmembrane</keyword>
<keyword evidence="2" id="KW-0813">Transport</keyword>
<evidence type="ECO:0000313" key="10">
    <source>
        <dbReference type="Proteomes" id="UP000619293"/>
    </source>
</evidence>
<feature type="transmembrane region" description="Helical" evidence="7">
    <location>
        <begin position="461"/>
        <end position="480"/>
    </location>
</feature>
<proteinExistence type="predicted"/>
<feature type="transmembrane region" description="Helical" evidence="7">
    <location>
        <begin position="420"/>
        <end position="441"/>
    </location>
</feature>
<feature type="transmembrane region" description="Helical" evidence="7">
    <location>
        <begin position="351"/>
        <end position="370"/>
    </location>
</feature>
<feature type="transmembrane region" description="Helical" evidence="7">
    <location>
        <begin position="148"/>
        <end position="170"/>
    </location>
</feature>
<keyword evidence="3" id="KW-1003">Cell membrane</keyword>
<evidence type="ECO:0000256" key="5">
    <source>
        <dbReference type="ARBA" id="ARBA00022989"/>
    </source>
</evidence>
<evidence type="ECO:0000256" key="1">
    <source>
        <dbReference type="ARBA" id="ARBA00004651"/>
    </source>
</evidence>
<feature type="domain" description="Major facilitator superfamily (MFS) profile" evidence="8">
    <location>
        <begin position="24"/>
        <end position="485"/>
    </location>
</feature>
<dbReference type="SUPFAM" id="SSF103473">
    <property type="entry name" value="MFS general substrate transporter"/>
    <property type="match status" value="1"/>
</dbReference>